<evidence type="ECO:0000313" key="3">
    <source>
        <dbReference type="EMBL" id="EFA85494.1"/>
    </source>
</evidence>
<dbReference type="GO" id="GO:0005993">
    <property type="term" value="P:trehalose catabolic process"/>
    <property type="evidence" value="ECO:0007669"/>
    <property type="project" value="TreeGrafter"/>
</dbReference>
<dbReference type="SUPFAM" id="SSF48208">
    <property type="entry name" value="Six-hairpin glycosidases"/>
    <property type="match status" value="1"/>
</dbReference>
<dbReference type="InterPro" id="IPR012341">
    <property type="entry name" value="6hp_glycosidase-like_sf"/>
</dbReference>
<comment type="caution">
    <text evidence="3">The sequence shown here is derived from an EMBL/GenBank/DDBJ whole genome shotgun (WGS) entry which is preliminary data.</text>
</comment>
<dbReference type="PANTHER" id="PTHR23403">
    <property type="entry name" value="TREHALASE"/>
    <property type="match status" value="1"/>
</dbReference>
<comment type="similarity">
    <text evidence="1 2">Belongs to the glycosyl hydrolase 37 family.</text>
</comment>
<dbReference type="AlphaFoldDB" id="D3AZB1"/>
<comment type="catalytic activity">
    <reaction evidence="2">
        <text>alpha,alpha-trehalose + H2O = alpha-D-glucose + beta-D-glucose</text>
        <dbReference type="Rhea" id="RHEA:32675"/>
        <dbReference type="ChEBI" id="CHEBI:15377"/>
        <dbReference type="ChEBI" id="CHEBI:15903"/>
        <dbReference type="ChEBI" id="CHEBI:16551"/>
        <dbReference type="ChEBI" id="CHEBI:17925"/>
        <dbReference type="EC" id="3.2.1.28"/>
    </reaction>
</comment>
<name>D3AZB1_HETP5</name>
<dbReference type="GeneID" id="31356979"/>
<dbReference type="PRINTS" id="PR00744">
    <property type="entry name" value="GLHYDRLASE37"/>
</dbReference>
<dbReference type="InParanoid" id="D3AZB1"/>
<dbReference type="Pfam" id="PF01204">
    <property type="entry name" value="Trehalase"/>
    <property type="match status" value="1"/>
</dbReference>
<evidence type="ECO:0000256" key="2">
    <source>
        <dbReference type="RuleBase" id="RU361180"/>
    </source>
</evidence>
<keyword evidence="2" id="KW-0326">Glycosidase</keyword>
<dbReference type="InterPro" id="IPR008928">
    <property type="entry name" value="6-hairpin_glycosidase_sf"/>
</dbReference>
<dbReference type="EMBL" id="ADBJ01000007">
    <property type="protein sequence ID" value="EFA85494.1"/>
    <property type="molecule type" value="Genomic_DNA"/>
</dbReference>
<dbReference type="OMA" id="KMAHYVV"/>
<dbReference type="EC" id="3.2.1.28" evidence="2"/>
<evidence type="ECO:0000256" key="1">
    <source>
        <dbReference type="ARBA" id="ARBA00005615"/>
    </source>
</evidence>
<dbReference type="InterPro" id="IPR001661">
    <property type="entry name" value="Glyco_hydro_37"/>
</dbReference>
<dbReference type="GO" id="GO:0004555">
    <property type="term" value="F:alpha,alpha-trehalase activity"/>
    <property type="evidence" value="ECO:0007669"/>
    <property type="project" value="UniProtKB-EC"/>
</dbReference>
<dbReference type="Proteomes" id="UP000001396">
    <property type="component" value="Unassembled WGS sequence"/>
</dbReference>
<gene>
    <name evidence="3" type="ORF">PPL_01451</name>
</gene>
<keyword evidence="2" id="KW-0378">Hydrolase</keyword>
<accession>D3AZB1</accession>
<dbReference type="FunCoup" id="D3AZB1">
    <property type="interactions" value="34"/>
</dbReference>
<dbReference type="STRING" id="670386.D3AZB1"/>
<keyword evidence="4" id="KW-1185">Reference proteome</keyword>
<reference evidence="3 4" key="1">
    <citation type="journal article" date="2011" name="Genome Res.">
        <title>Phylogeny-wide analysis of social amoeba genomes highlights ancient origins for complex intercellular communication.</title>
        <authorList>
            <person name="Heidel A.J."/>
            <person name="Lawal H.M."/>
            <person name="Felder M."/>
            <person name="Schilde C."/>
            <person name="Helps N.R."/>
            <person name="Tunggal B."/>
            <person name="Rivero F."/>
            <person name="John U."/>
            <person name="Schleicher M."/>
            <person name="Eichinger L."/>
            <person name="Platzer M."/>
            <person name="Noegel A.A."/>
            <person name="Schaap P."/>
            <person name="Gloeckner G."/>
        </authorList>
    </citation>
    <scope>NUCLEOTIDE SEQUENCE [LARGE SCALE GENOMIC DNA]</scope>
    <source>
        <strain evidence="4">ATCC 26659 / Pp 5 / PN500</strain>
    </source>
</reference>
<evidence type="ECO:0000313" key="4">
    <source>
        <dbReference type="Proteomes" id="UP000001396"/>
    </source>
</evidence>
<organism evidence="3 4">
    <name type="scientific">Heterostelium pallidum (strain ATCC 26659 / Pp 5 / PN500)</name>
    <name type="common">Cellular slime mold</name>
    <name type="synonym">Polysphondylium pallidum</name>
    <dbReference type="NCBI Taxonomy" id="670386"/>
    <lineage>
        <taxon>Eukaryota</taxon>
        <taxon>Amoebozoa</taxon>
        <taxon>Evosea</taxon>
        <taxon>Eumycetozoa</taxon>
        <taxon>Dictyostelia</taxon>
        <taxon>Acytosteliales</taxon>
        <taxon>Acytosteliaceae</taxon>
        <taxon>Heterostelium</taxon>
    </lineage>
</organism>
<proteinExistence type="inferred from homology"/>
<protein>
    <recommendedName>
        <fullName evidence="2">Trehalase</fullName>
        <ecNumber evidence="2">3.2.1.28</ecNumber>
    </recommendedName>
    <alternativeName>
        <fullName evidence="2">Alpha-trehalose glucohydrolase</fullName>
    </alternativeName>
</protein>
<dbReference type="PANTHER" id="PTHR23403:SF1">
    <property type="entry name" value="TREHALASE"/>
    <property type="match status" value="1"/>
</dbReference>
<dbReference type="Gene3D" id="1.50.10.10">
    <property type="match status" value="1"/>
</dbReference>
<dbReference type="RefSeq" id="XP_020437602.1">
    <property type="nucleotide sequence ID" value="XM_020572459.1"/>
</dbReference>
<sequence length="385" mass="43672">MTTTARGMLLNFASVFKQVGFIPNGGRLYYLNRSQPPLFTQMVQEYFTATEDIQLVAELLPILDQEYLFWMENRVVQIQSPNYPGTHTLNLYNFTSTQPRPESYYEDYTGAKSMTEEQRIFYYSSLAAAAESGMDFSTKWFASGSLNLSSIETINIVPVDLNSILYANEKTLSKFHSMFGNTSMSSYYSSQAAKRAEAMMDIMWSKVDYQWYDYDLSTGSQRTQYFITNYMPLWAGLQNQQPIGYFTQFVMDEIVKGMFSISMDYVGGVPTSLVNSGQQWDFPYSWSPQQYFIIEALFSTNSSIGSDMALDLIERWVQTNYCGWSSTISIQGGMMFEKYNVNEVGLPGGGGEYVVQDGFGWTNGVALYLLNSYGSKLKYSACSSS</sequence>